<name>A0A4Y3KYP8_9CELL</name>
<evidence type="ECO:0000256" key="1">
    <source>
        <dbReference type="ARBA" id="ARBA00004826"/>
    </source>
</evidence>
<evidence type="ECO:0000256" key="4">
    <source>
        <dbReference type="ARBA" id="ARBA00022490"/>
    </source>
</evidence>
<feature type="active site" evidence="10">
    <location>
        <position position="117"/>
    </location>
</feature>
<dbReference type="RefSeq" id="WP_141372747.1">
    <property type="nucleotide sequence ID" value="NZ_BJLR01000033.1"/>
</dbReference>
<dbReference type="PANTHER" id="PTHR10885">
    <property type="entry name" value="ISOPENTENYL-DIPHOSPHATE DELTA-ISOMERASE"/>
    <property type="match status" value="1"/>
</dbReference>
<dbReference type="NCBIfam" id="TIGR02150">
    <property type="entry name" value="IPP_isom_1"/>
    <property type="match status" value="1"/>
</dbReference>
<protein>
    <recommendedName>
        <fullName evidence="3 10">Isopentenyl-diphosphate Delta-isomerase</fullName>
        <shortName evidence="10">IPP isomerase</shortName>
        <ecNumber evidence="3 10">5.3.3.2</ecNumber>
    </recommendedName>
    <alternativeName>
        <fullName evidence="10">IPP:DMAPP isomerase</fullName>
    </alternativeName>
    <alternativeName>
        <fullName evidence="10">Isopentenyl pyrophosphate isomerase</fullName>
    </alternativeName>
</protein>
<dbReference type="SUPFAM" id="SSF55811">
    <property type="entry name" value="Nudix"/>
    <property type="match status" value="1"/>
</dbReference>
<evidence type="ECO:0000256" key="9">
    <source>
        <dbReference type="ARBA" id="ARBA00023235"/>
    </source>
</evidence>
<comment type="pathway">
    <text evidence="1 10">Isoprenoid biosynthesis; dimethylallyl diphosphate biosynthesis; dimethylallyl diphosphate from isopentenyl diphosphate: step 1/1.</text>
</comment>
<dbReference type="Proteomes" id="UP000317046">
    <property type="component" value="Unassembled WGS sequence"/>
</dbReference>
<dbReference type="PROSITE" id="PS51462">
    <property type="entry name" value="NUDIX"/>
    <property type="match status" value="1"/>
</dbReference>
<feature type="binding site" evidence="10">
    <location>
        <position position="70"/>
    </location>
    <ligand>
        <name>Mn(2+)</name>
        <dbReference type="ChEBI" id="CHEBI:29035"/>
    </ligand>
</feature>
<keyword evidence="9 10" id="KW-0413">Isomerase</keyword>
<proteinExistence type="inferred from homology"/>
<dbReference type="InterPro" id="IPR015797">
    <property type="entry name" value="NUDIX_hydrolase-like_dom_sf"/>
</dbReference>
<feature type="binding site" evidence="10">
    <location>
        <position position="115"/>
    </location>
    <ligand>
        <name>Mn(2+)</name>
        <dbReference type="ChEBI" id="CHEBI:29035"/>
    </ligand>
</feature>
<dbReference type="PIRSF" id="PIRSF018427">
    <property type="entry name" value="Isopntndiph_ism"/>
    <property type="match status" value="1"/>
</dbReference>
<reference evidence="12" key="1">
    <citation type="submission" date="2019-06" db="EMBL/GenBank/DDBJ databases">
        <title>Whole genome shotgun sequence of Cellulomonas cellasea NBRC 3753.</title>
        <authorList>
            <person name="Hosoyama A."/>
            <person name="Uohara A."/>
            <person name="Ohji S."/>
            <person name="Ichikawa N."/>
        </authorList>
    </citation>
    <scope>NUCLEOTIDE SEQUENCE [LARGE SCALE GENOMIC DNA]</scope>
    <source>
        <strain evidence="12">NBRC 3753</strain>
    </source>
</reference>
<dbReference type="GO" id="GO:0009240">
    <property type="term" value="P:isopentenyl diphosphate biosynthetic process"/>
    <property type="evidence" value="ECO:0007669"/>
    <property type="project" value="TreeGrafter"/>
</dbReference>
<feature type="binding site" evidence="10">
    <location>
        <position position="88"/>
    </location>
    <ligand>
        <name>Mg(2+)</name>
        <dbReference type="ChEBI" id="CHEBI:18420"/>
    </ligand>
</feature>
<dbReference type="NCBIfam" id="NF002995">
    <property type="entry name" value="PRK03759.1"/>
    <property type="match status" value="1"/>
</dbReference>
<evidence type="ECO:0000256" key="5">
    <source>
        <dbReference type="ARBA" id="ARBA00022723"/>
    </source>
</evidence>
<dbReference type="GO" id="GO:0050992">
    <property type="term" value="P:dimethylallyl diphosphate biosynthetic process"/>
    <property type="evidence" value="ECO:0007669"/>
    <property type="project" value="UniProtKB-UniRule"/>
</dbReference>
<feature type="domain" description="Nudix hydrolase" evidence="11">
    <location>
        <begin position="31"/>
        <end position="165"/>
    </location>
</feature>
<keyword evidence="13" id="KW-1185">Reference proteome</keyword>
<keyword evidence="5 10" id="KW-0479">Metal-binding</keyword>
<evidence type="ECO:0000259" key="11">
    <source>
        <dbReference type="PROSITE" id="PS51462"/>
    </source>
</evidence>
<comment type="similarity">
    <text evidence="2 10">Belongs to the IPP isomerase type 1 family.</text>
</comment>
<evidence type="ECO:0000256" key="8">
    <source>
        <dbReference type="ARBA" id="ARBA00023229"/>
    </source>
</evidence>
<feature type="binding site" evidence="10">
    <location>
        <position position="26"/>
    </location>
    <ligand>
        <name>Mn(2+)</name>
        <dbReference type="ChEBI" id="CHEBI:29035"/>
    </ligand>
</feature>
<organism evidence="12 13">
    <name type="scientific">Cellulomonas cellasea</name>
    <dbReference type="NCBI Taxonomy" id="43670"/>
    <lineage>
        <taxon>Bacteria</taxon>
        <taxon>Bacillati</taxon>
        <taxon>Actinomycetota</taxon>
        <taxon>Actinomycetes</taxon>
        <taxon>Micrococcales</taxon>
        <taxon>Cellulomonadaceae</taxon>
        <taxon>Cellulomonas</taxon>
    </lineage>
</organism>
<comment type="cofactor">
    <cofactor evidence="10">
        <name>Mn(2+)</name>
        <dbReference type="ChEBI" id="CHEBI:29035"/>
    </cofactor>
    <text evidence="10">Binds 1 Mn(2+) ion per subunit.</text>
</comment>
<evidence type="ECO:0000256" key="7">
    <source>
        <dbReference type="ARBA" id="ARBA00023211"/>
    </source>
</evidence>
<gene>
    <name evidence="10 12" type="primary">idi</name>
    <name evidence="12" type="ORF">CCE01nite_34680</name>
</gene>
<dbReference type="UniPathway" id="UPA00059">
    <property type="reaction ID" value="UER00104"/>
</dbReference>
<evidence type="ECO:0000256" key="3">
    <source>
        <dbReference type="ARBA" id="ARBA00012057"/>
    </source>
</evidence>
<dbReference type="GO" id="GO:0004452">
    <property type="term" value="F:isopentenyl-diphosphate delta-isomerase activity"/>
    <property type="evidence" value="ECO:0007669"/>
    <property type="project" value="UniProtKB-UniRule"/>
</dbReference>
<dbReference type="PANTHER" id="PTHR10885:SF0">
    <property type="entry name" value="ISOPENTENYL-DIPHOSPHATE DELTA-ISOMERASE"/>
    <property type="match status" value="1"/>
</dbReference>
<comment type="subcellular location">
    <subcellularLocation>
        <location evidence="10">Cytoplasm</location>
    </subcellularLocation>
</comment>
<sequence length="176" mass="18835">MAEQDHVELVDPDGTASGVALVSQAHAAPGLLHRAYSVQLVDGEGRLLLQQRAAVKRRFAGLWSNSTCGHPAPGTTLADAARVRVREELGVDVEGLVEVGAFQYSAPDAVSGHVEREHDHVLVARFDGSFAPDPDEVQDLRWVTREEAADLVAAGETTPWFAQVLELASPEVPARG</sequence>
<comment type="function">
    <text evidence="10">Catalyzes the 1,3-allylic rearrangement of the homoallylic substrate isopentenyl (IPP) to its highly electrophilic allylic isomer, dimethylallyl diphosphate (DMAPP).</text>
</comment>
<feature type="binding site" evidence="10">
    <location>
        <position position="117"/>
    </location>
    <ligand>
        <name>Mn(2+)</name>
        <dbReference type="ChEBI" id="CHEBI:29035"/>
    </ligand>
</feature>
<dbReference type="GO" id="GO:0005737">
    <property type="term" value="C:cytoplasm"/>
    <property type="evidence" value="ECO:0007669"/>
    <property type="project" value="UniProtKB-SubCell"/>
</dbReference>
<evidence type="ECO:0000256" key="2">
    <source>
        <dbReference type="ARBA" id="ARBA00007579"/>
    </source>
</evidence>
<keyword evidence="8 10" id="KW-0414">Isoprene biosynthesis</keyword>
<evidence type="ECO:0000313" key="13">
    <source>
        <dbReference type="Proteomes" id="UP000317046"/>
    </source>
</evidence>
<dbReference type="HAMAP" id="MF_00202">
    <property type="entry name" value="Idi"/>
    <property type="match status" value="1"/>
</dbReference>
<dbReference type="Gene3D" id="3.90.79.10">
    <property type="entry name" value="Nucleoside Triphosphate Pyrophosphohydrolase"/>
    <property type="match status" value="1"/>
</dbReference>
<dbReference type="AlphaFoldDB" id="A0A4Y3KYP8"/>
<comment type="caution">
    <text evidence="12">The sequence shown here is derived from an EMBL/GenBank/DDBJ whole genome shotgun (WGS) entry which is preliminary data.</text>
</comment>
<dbReference type="CDD" id="cd02885">
    <property type="entry name" value="NUDIX_IPP_Isomerase"/>
    <property type="match status" value="1"/>
</dbReference>
<feature type="binding site" evidence="10">
    <location>
        <position position="33"/>
    </location>
    <ligand>
        <name>Mn(2+)</name>
        <dbReference type="ChEBI" id="CHEBI:29035"/>
    </ligand>
</feature>
<evidence type="ECO:0000313" key="12">
    <source>
        <dbReference type="EMBL" id="GEA89519.1"/>
    </source>
</evidence>
<dbReference type="GO" id="GO:0046872">
    <property type="term" value="F:metal ion binding"/>
    <property type="evidence" value="ECO:0007669"/>
    <property type="project" value="UniProtKB-KW"/>
</dbReference>
<dbReference type="EMBL" id="BJLR01000033">
    <property type="protein sequence ID" value="GEA89519.1"/>
    <property type="molecule type" value="Genomic_DNA"/>
</dbReference>
<keyword evidence="4 10" id="KW-0963">Cytoplasm</keyword>
<comment type="catalytic activity">
    <reaction evidence="10">
        <text>isopentenyl diphosphate = dimethylallyl diphosphate</text>
        <dbReference type="Rhea" id="RHEA:23284"/>
        <dbReference type="ChEBI" id="CHEBI:57623"/>
        <dbReference type="ChEBI" id="CHEBI:128769"/>
        <dbReference type="EC" id="5.3.3.2"/>
    </reaction>
</comment>
<feature type="active site" evidence="10">
    <location>
        <position position="68"/>
    </location>
</feature>
<evidence type="ECO:0000256" key="10">
    <source>
        <dbReference type="HAMAP-Rule" id="MF_00202"/>
    </source>
</evidence>
<keyword evidence="6 10" id="KW-0460">Magnesium</keyword>
<dbReference type="InterPro" id="IPR011876">
    <property type="entry name" value="IsopentenylPP_isomerase_typ1"/>
</dbReference>
<dbReference type="InterPro" id="IPR056375">
    <property type="entry name" value="Idi_bact"/>
</dbReference>
<accession>A0A4Y3KYP8</accession>
<dbReference type="Pfam" id="PF00293">
    <property type="entry name" value="NUDIX"/>
    <property type="match status" value="1"/>
</dbReference>
<evidence type="ECO:0000256" key="6">
    <source>
        <dbReference type="ARBA" id="ARBA00022842"/>
    </source>
</evidence>
<comment type="cofactor">
    <cofactor evidence="10">
        <name>Mg(2+)</name>
        <dbReference type="ChEBI" id="CHEBI:18420"/>
    </cofactor>
    <text evidence="10">Binds 1 Mg(2+) ion per subunit. The magnesium ion binds only when substrate is bound.</text>
</comment>
<dbReference type="EC" id="5.3.3.2" evidence="3 10"/>
<dbReference type="InterPro" id="IPR000086">
    <property type="entry name" value="NUDIX_hydrolase_dom"/>
</dbReference>
<keyword evidence="7 10" id="KW-0464">Manganese</keyword>